<organism evidence="1 2">
    <name type="scientific">Burkholderia pseudomultivorans</name>
    <dbReference type="NCBI Taxonomy" id="1207504"/>
    <lineage>
        <taxon>Bacteria</taxon>
        <taxon>Pseudomonadati</taxon>
        <taxon>Pseudomonadota</taxon>
        <taxon>Betaproteobacteria</taxon>
        <taxon>Burkholderiales</taxon>
        <taxon>Burkholderiaceae</taxon>
        <taxon>Burkholderia</taxon>
        <taxon>Burkholderia cepacia complex</taxon>
    </lineage>
</organism>
<sequence>MAATIPFRGFTPSVDPTTPGAIVDCTNMVPTLRGMRAAPTPSPISTDPFPDAVTGGATCELLSGSYRTIIGTSTKLYEVLQDTHIDVSGMEYTGGANRWRFAQFGNATLAVNGAGANPLQQSISVGAFSSIGGAPSAAIVEVVQGFVFLLDTTDATDGHRPNGWFCSGIYDQTVWTPSQATQCAKGAIIDTPGKITAGRALGTNIVVYKKSSMFYGSYQGPPIIWAMNQISPIVGTPCQEAVVAIGTRHVFLGSDAQVYQYDGATVTPIGDEVHEWLAASWSQLYRERVESYHDKENSLVYWYFCSTNSTDGNPDKCLVLNYLTGKFGRADAKVEASVVFISGQITWDGLGELPGVSTWSTLPKIPYNSSFWVQASEIPAIVDTNHRLQSLSGVSESSSLTTGWFGDDYDYMYVQGIVPRFAARPKTCTGAARTLTSLGGEPDAATLGDLLDGELAADFSCRYAQVTFNFTGNHEILGAVPRIVSAGSI</sequence>
<dbReference type="RefSeq" id="WP_006405671.1">
    <property type="nucleotide sequence ID" value="NZ_CABVPP010000002.1"/>
</dbReference>
<reference evidence="1 2" key="1">
    <citation type="submission" date="2019-09" db="EMBL/GenBank/DDBJ databases">
        <authorList>
            <person name="Depoorter E."/>
        </authorList>
    </citation>
    <scope>NUCLEOTIDE SEQUENCE [LARGE SCALE GENOMIC DNA]</scope>
    <source>
        <strain evidence="1">LMG 26883</strain>
    </source>
</reference>
<accession>A0A6P2HEY0</accession>
<dbReference type="Proteomes" id="UP000494162">
    <property type="component" value="Unassembled WGS sequence"/>
</dbReference>
<evidence type="ECO:0000313" key="2">
    <source>
        <dbReference type="Proteomes" id="UP000494162"/>
    </source>
</evidence>
<dbReference type="EMBL" id="CABVPP010000002">
    <property type="protein sequence ID" value="VWB15067.1"/>
    <property type="molecule type" value="Genomic_DNA"/>
</dbReference>
<gene>
    <name evidence="1" type="ORF">BPS26883_00539</name>
</gene>
<proteinExistence type="predicted"/>
<protein>
    <submittedName>
        <fullName evidence="1">Uncharacterized protein</fullName>
    </submittedName>
</protein>
<evidence type="ECO:0000313" key="1">
    <source>
        <dbReference type="EMBL" id="VWB15067.1"/>
    </source>
</evidence>
<name>A0A6P2HEY0_9BURK</name>
<dbReference type="AlphaFoldDB" id="A0A6P2HEY0"/>
<dbReference type="GeneID" id="93167558"/>